<protein>
    <submittedName>
        <fullName evidence="1">Uncharacterized protein</fullName>
    </submittedName>
</protein>
<accession>A0A561DVI3</accession>
<gene>
    <name evidence="1" type="ORF">BKA23_3367</name>
</gene>
<name>A0A561DVI3_9MICO</name>
<reference evidence="1 2" key="1">
    <citation type="submission" date="2019-06" db="EMBL/GenBank/DDBJ databases">
        <title>Sequencing the genomes of 1000 actinobacteria strains.</title>
        <authorList>
            <person name="Klenk H.-P."/>
        </authorList>
    </citation>
    <scope>NUCLEOTIDE SEQUENCE [LARGE SCALE GENOMIC DNA]</scope>
    <source>
        <strain evidence="1 2">DSM 19560</strain>
    </source>
</reference>
<sequence length="90" mass="10459">MGQTRQERTWRTPRSTRHVWAQLRVKHPLEPPCYGLLVRWRKAGRGFEGLVVVVDEISDPADPIVVQQWIPAAQLRPVRSDPNRAWGILR</sequence>
<dbReference type="AlphaFoldDB" id="A0A561DVI3"/>
<dbReference type="Proteomes" id="UP000318297">
    <property type="component" value="Unassembled WGS sequence"/>
</dbReference>
<evidence type="ECO:0000313" key="1">
    <source>
        <dbReference type="EMBL" id="TWE07354.1"/>
    </source>
</evidence>
<organism evidence="1 2">
    <name type="scientific">Rudaeicoccus suwonensis</name>
    <dbReference type="NCBI Taxonomy" id="657409"/>
    <lineage>
        <taxon>Bacteria</taxon>
        <taxon>Bacillati</taxon>
        <taxon>Actinomycetota</taxon>
        <taxon>Actinomycetes</taxon>
        <taxon>Micrococcales</taxon>
        <taxon>Dermacoccaceae</taxon>
        <taxon>Rudaeicoccus</taxon>
    </lineage>
</organism>
<keyword evidence="2" id="KW-1185">Reference proteome</keyword>
<evidence type="ECO:0000313" key="2">
    <source>
        <dbReference type="Proteomes" id="UP000318297"/>
    </source>
</evidence>
<comment type="caution">
    <text evidence="1">The sequence shown here is derived from an EMBL/GenBank/DDBJ whole genome shotgun (WGS) entry which is preliminary data.</text>
</comment>
<dbReference type="RefSeq" id="WP_145230573.1">
    <property type="nucleotide sequence ID" value="NZ_VIVQ01000005.1"/>
</dbReference>
<proteinExistence type="predicted"/>
<dbReference type="OrthoDB" id="5148447at2"/>
<dbReference type="EMBL" id="VIVQ01000005">
    <property type="protein sequence ID" value="TWE07354.1"/>
    <property type="molecule type" value="Genomic_DNA"/>
</dbReference>